<dbReference type="OrthoDB" id="216193at2157"/>
<sequence>MTVENQALGNCPFCNARVPKHQAIIKFETNGEQRVFAECPECGEVVDPDSAG</sequence>
<evidence type="ECO:0000259" key="1">
    <source>
        <dbReference type="Pfam" id="PF25207"/>
    </source>
</evidence>
<comment type="caution">
    <text evidence="2">The sequence shown here is derived from an EMBL/GenBank/DDBJ whole genome shotgun (WGS) entry which is preliminary data.</text>
</comment>
<dbReference type="Pfam" id="PF25207">
    <property type="entry name" value="DUF7837"/>
    <property type="match status" value="1"/>
</dbReference>
<evidence type="ECO:0000313" key="2">
    <source>
        <dbReference type="EMBL" id="RZV10522.1"/>
    </source>
</evidence>
<name>A0A482YFH7_9EURY</name>
<accession>A0A482YFH7</accession>
<feature type="domain" description="DUF7837" evidence="1">
    <location>
        <begin position="5"/>
        <end position="48"/>
    </location>
</feature>
<dbReference type="RefSeq" id="WP_165396931.1">
    <property type="nucleotide sequence ID" value="NZ_SHMP01000004.1"/>
</dbReference>
<dbReference type="EMBL" id="SHMP01000004">
    <property type="protein sequence ID" value="RZV10522.1"/>
    <property type="molecule type" value="Genomic_DNA"/>
</dbReference>
<reference evidence="2 3" key="1">
    <citation type="submission" date="2019-02" db="EMBL/GenBank/DDBJ databases">
        <title>Genomic Encyclopedia of Archaeal and Bacterial Type Strains, Phase II (KMG-II): from individual species to whole genera.</title>
        <authorList>
            <person name="Goeker M."/>
        </authorList>
    </citation>
    <scope>NUCLEOTIDE SEQUENCE [LARGE SCALE GENOMIC DNA]</scope>
    <source>
        <strain evidence="2 3">DSM 18328</strain>
    </source>
</reference>
<protein>
    <recommendedName>
        <fullName evidence="1">DUF7837 domain-containing protein</fullName>
    </recommendedName>
</protein>
<gene>
    <name evidence="2" type="ORF">BDK88_1690</name>
</gene>
<dbReference type="Proteomes" id="UP000291097">
    <property type="component" value="Unassembled WGS sequence"/>
</dbReference>
<dbReference type="AlphaFoldDB" id="A0A482YFH7"/>
<evidence type="ECO:0000313" key="3">
    <source>
        <dbReference type="Proteomes" id="UP000291097"/>
    </source>
</evidence>
<proteinExistence type="predicted"/>
<dbReference type="InterPro" id="IPR057159">
    <property type="entry name" value="DUF7837"/>
</dbReference>
<organism evidence="2 3">
    <name type="scientific">Natrinema hispanicum</name>
    <dbReference type="NCBI Taxonomy" id="392421"/>
    <lineage>
        <taxon>Archaea</taxon>
        <taxon>Methanobacteriati</taxon>
        <taxon>Methanobacteriota</taxon>
        <taxon>Stenosarchaea group</taxon>
        <taxon>Halobacteria</taxon>
        <taxon>Halobacteriales</taxon>
        <taxon>Natrialbaceae</taxon>
        <taxon>Natrinema</taxon>
    </lineage>
</organism>